<evidence type="ECO:0000313" key="2">
    <source>
        <dbReference type="EMBL" id="KAJ1214652.1"/>
    </source>
</evidence>
<proteinExistence type="predicted"/>
<feature type="region of interest" description="Disordered" evidence="1">
    <location>
        <begin position="1"/>
        <end position="35"/>
    </location>
</feature>
<sequence>MLIRGRRSQNSTTPGIGHTHVTNLKTNRTPGPATPNRYRISSVVSRLRKLKDSGELCQFGQQCSLDRNQKVSLDRCCEDKFVGSGLVNSSPVLRLVKQEMSKQSFIGSNQPTAGDVLRTTSTDSNPCAHVNAWNISIYQAPECECWNTNVTEIPGLQHARNIITLCTLLAL</sequence>
<reference evidence="2" key="1">
    <citation type="journal article" date="2022" name="bioRxiv">
        <title>Sequencing and chromosome-scale assembly of the giantPleurodeles waltlgenome.</title>
        <authorList>
            <person name="Brown T."/>
            <person name="Elewa A."/>
            <person name="Iarovenko S."/>
            <person name="Subramanian E."/>
            <person name="Araus A.J."/>
            <person name="Petzold A."/>
            <person name="Susuki M."/>
            <person name="Suzuki K.-i.T."/>
            <person name="Hayashi T."/>
            <person name="Toyoda A."/>
            <person name="Oliveira C."/>
            <person name="Osipova E."/>
            <person name="Leigh N.D."/>
            <person name="Simon A."/>
            <person name="Yun M.H."/>
        </authorList>
    </citation>
    <scope>NUCLEOTIDE SEQUENCE</scope>
    <source>
        <strain evidence="2">20211129_DDA</strain>
        <tissue evidence="2">Liver</tissue>
    </source>
</reference>
<evidence type="ECO:0000256" key="1">
    <source>
        <dbReference type="SAM" id="MobiDB-lite"/>
    </source>
</evidence>
<organism evidence="2 3">
    <name type="scientific">Pleurodeles waltl</name>
    <name type="common">Iberian ribbed newt</name>
    <dbReference type="NCBI Taxonomy" id="8319"/>
    <lineage>
        <taxon>Eukaryota</taxon>
        <taxon>Metazoa</taxon>
        <taxon>Chordata</taxon>
        <taxon>Craniata</taxon>
        <taxon>Vertebrata</taxon>
        <taxon>Euteleostomi</taxon>
        <taxon>Amphibia</taxon>
        <taxon>Batrachia</taxon>
        <taxon>Caudata</taxon>
        <taxon>Salamandroidea</taxon>
        <taxon>Salamandridae</taxon>
        <taxon>Pleurodelinae</taxon>
        <taxon>Pleurodeles</taxon>
    </lineage>
</organism>
<dbReference type="AlphaFoldDB" id="A0AAV7WPT5"/>
<evidence type="ECO:0000313" key="3">
    <source>
        <dbReference type="Proteomes" id="UP001066276"/>
    </source>
</evidence>
<feature type="compositionally biased region" description="Polar residues" evidence="1">
    <location>
        <begin position="8"/>
        <end position="29"/>
    </location>
</feature>
<accession>A0AAV7WPT5</accession>
<name>A0AAV7WPT5_PLEWA</name>
<dbReference type="EMBL" id="JANPWB010000001">
    <property type="protein sequence ID" value="KAJ1214652.1"/>
    <property type="molecule type" value="Genomic_DNA"/>
</dbReference>
<comment type="caution">
    <text evidence="2">The sequence shown here is derived from an EMBL/GenBank/DDBJ whole genome shotgun (WGS) entry which is preliminary data.</text>
</comment>
<protein>
    <submittedName>
        <fullName evidence="2">Uncharacterized protein</fullName>
    </submittedName>
</protein>
<gene>
    <name evidence="2" type="ORF">NDU88_002270</name>
</gene>
<dbReference type="Proteomes" id="UP001066276">
    <property type="component" value="Chromosome 1_1"/>
</dbReference>
<keyword evidence="3" id="KW-1185">Reference proteome</keyword>